<evidence type="ECO:0000256" key="1">
    <source>
        <dbReference type="SAM" id="MobiDB-lite"/>
    </source>
</evidence>
<keyword evidence="3" id="KW-1185">Reference proteome</keyword>
<dbReference type="Bgee" id="WBGene00044588">
    <property type="expression patterns" value="Expressed in pharyngeal muscle cell (C elegans) and 3 other cell types or tissues"/>
</dbReference>
<evidence type="ECO:0000313" key="3">
    <source>
        <dbReference type="Proteomes" id="UP000001940"/>
    </source>
</evidence>
<dbReference type="AGR" id="WB:WBGene00044588"/>
<evidence type="ECO:0000313" key="4">
    <source>
        <dbReference type="WormBase" id="ZK1236.9a"/>
    </source>
</evidence>
<feature type="region of interest" description="Disordered" evidence="1">
    <location>
        <begin position="1"/>
        <end position="33"/>
    </location>
</feature>
<dbReference type="Proteomes" id="UP000001940">
    <property type="component" value="Chromosome III"/>
</dbReference>
<accession>Q45EM0</accession>
<evidence type="ECO:0000313" key="2">
    <source>
        <dbReference type="EMBL" id="CCD66168.1"/>
    </source>
</evidence>
<dbReference type="HOGENOM" id="CLU_1455634_0_0_1"/>
<feature type="compositionally biased region" description="Polar residues" evidence="1">
    <location>
        <begin position="13"/>
        <end position="33"/>
    </location>
</feature>
<dbReference type="CTD" id="3896744"/>
<reference evidence="2 3" key="1">
    <citation type="journal article" date="1998" name="Science">
        <title>Genome sequence of the nematode C. elegans: a platform for investigating biology.</title>
        <authorList>
            <consortium name="The C. elegans sequencing consortium"/>
            <person name="Sulson J.E."/>
            <person name="Waterston R."/>
        </authorList>
    </citation>
    <scope>NUCLEOTIDE SEQUENCE [LARGE SCALE GENOMIC DNA]</scope>
    <source>
        <strain evidence="2 3">Bristol N2</strain>
    </source>
</reference>
<dbReference type="EMBL" id="BX284603">
    <property type="protein sequence ID" value="CCD66168.1"/>
    <property type="molecule type" value="Genomic_DNA"/>
</dbReference>
<dbReference type="PaxDb" id="6239-ZK1236.9"/>
<proteinExistence type="predicted"/>
<dbReference type="SMR" id="Q45EM0"/>
<dbReference type="ExpressionAtlas" id="Q45EM0">
    <property type="expression patterns" value="baseline"/>
</dbReference>
<organism evidence="2 3">
    <name type="scientific">Caenorhabditis elegans</name>
    <dbReference type="NCBI Taxonomy" id="6239"/>
    <lineage>
        <taxon>Eukaryota</taxon>
        <taxon>Metazoa</taxon>
        <taxon>Ecdysozoa</taxon>
        <taxon>Nematoda</taxon>
        <taxon>Chromadorea</taxon>
        <taxon>Rhabditida</taxon>
        <taxon>Rhabditina</taxon>
        <taxon>Rhabditomorpha</taxon>
        <taxon>Rhabditoidea</taxon>
        <taxon>Rhabditidae</taxon>
        <taxon>Peloderinae</taxon>
        <taxon>Caenorhabditis</taxon>
    </lineage>
</organism>
<dbReference type="OrthoDB" id="5791256at2759"/>
<dbReference type="Gene3D" id="1.20.940.10">
    <property type="entry name" value="Functional domain of the splicing factor Prp18"/>
    <property type="match status" value="1"/>
</dbReference>
<dbReference type="RefSeq" id="NP_001033388.1">
    <property type="nucleotide sequence ID" value="NM_001038299.1"/>
</dbReference>
<dbReference type="AlphaFoldDB" id="Q45EM0"/>
<gene>
    <name evidence="2" type="ORF">CELE_ZK1236.9</name>
    <name evidence="2 4" type="ORF">ZK1236.9</name>
</gene>
<dbReference type="KEGG" id="cel:CELE_ZK1236.9"/>
<name>Q45EM0_CAEEL</name>
<dbReference type="GeneID" id="3896744"/>
<protein>
    <submittedName>
        <fullName evidence="2">TPR_REGION domain-containing protein</fullName>
    </submittedName>
</protein>
<sequence>MNEPNNRFVGSRPATSGSFNKEGTPTTPNLFSLSNSEERISQFTLPNYVEQPTSSINQQTGRVVKKAQGEVDLSGEELMPFLYKAAERLREMKDKQTKAEGIKLRFGSLAKLISEEKLSDELIKSLNYVVDSLEFEKYQEAMNYYDQFCKKIPNEIAKSWYWLSSLKMLINELNVSRRGGSAGSHLRSL</sequence>
<dbReference type="UCSC" id="ZK1236.9">
    <property type="organism name" value="c. elegans"/>
</dbReference>
<dbReference type="WormBase" id="ZK1236.9a">
    <property type="protein sequence ID" value="CE38926"/>
    <property type="gene ID" value="WBGene00044588"/>
</dbReference>